<protein>
    <submittedName>
        <fullName evidence="2">FOG: TPR repeat</fullName>
    </submittedName>
</protein>
<sequence length="175" mass="19458">VSREINAGGHHFLYGGISGGGVHYWDNKDFSEQCLRLSLGYKNRSVTRSFGIVPFIGQNLLGGSRYNFVGGFNADFSRRLSERWRLTLNVGNMWKRYQEDRTAARYDSHMPLAGATLMYSAPKDWLLYGGADWSHNMTKEAEQASVRKGLRVGAVKTFDGGLGSAGKPALYPQDV</sequence>
<dbReference type="Pfam" id="PF04575">
    <property type="entry name" value="SlipAM"/>
    <property type="match status" value="1"/>
</dbReference>
<accession>A0A0H5QE01</accession>
<feature type="non-terminal residue" evidence="2">
    <location>
        <position position="1"/>
    </location>
</feature>
<name>A0A0H5QE01_NEIMI</name>
<reference evidence="2 3" key="1">
    <citation type="submission" date="2014-11" db="EMBL/GenBank/DDBJ databases">
        <authorList>
            <person name="Diene M.Seydina."/>
        </authorList>
    </citation>
    <scope>NUCLEOTIDE SEQUENCE [LARGE SCALE GENOMIC DNA]</scope>
    <source>
        <strain evidence="2 3">Neisseria meningitidis CHUV</strain>
    </source>
</reference>
<dbReference type="EMBL" id="CVTF01000071">
    <property type="protein sequence ID" value="CRY99475.1"/>
    <property type="molecule type" value="Genomic_DNA"/>
</dbReference>
<evidence type="ECO:0000313" key="3">
    <source>
        <dbReference type="Proteomes" id="UP000182715"/>
    </source>
</evidence>
<feature type="domain" description="Surface lipoprotein assembly modifier C-terminal" evidence="1">
    <location>
        <begin position="2"/>
        <end position="164"/>
    </location>
</feature>
<dbReference type="InterPro" id="IPR007655">
    <property type="entry name" value="Slam_C"/>
</dbReference>
<dbReference type="Proteomes" id="UP000182715">
    <property type="component" value="Unassembled WGS sequence"/>
</dbReference>
<dbReference type="AlphaFoldDB" id="A0A0H5QE01"/>
<evidence type="ECO:0000313" key="2">
    <source>
        <dbReference type="EMBL" id="CRY99475.1"/>
    </source>
</evidence>
<proteinExistence type="predicted"/>
<organism evidence="2 3">
    <name type="scientific">Neisseria meningitidis serogroup B</name>
    <dbReference type="NCBI Taxonomy" id="491"/>
    <lineage>
        <taxon>Bacteria</taxon>
        <taxon>Pseudomonadati</taxon>
        <taxon>Pseudomonadota</taxon>
        <taxon>Betaproteobacteria</taxon>
        <taxon>Neisseriales</taxon>
        <taxon>Neisseriaceae</taxon>
        <taxon>Neisseria</taxon>
    </lineage>
</organism>
<evidence type="ECO:0000259" key="1">
    <source>
        <dbReference type="Pfam" id="PF04575"/>
    </source>
</evidence>